<dbReference type="Gene3D" id="3.40.50.1000">
    <property type="entry name" value="HAD superfamily/HAD-like"/>
    <property type="match status" value="1"/>
</dbReference>
<keyword evidence="2" id="KW-1185">Reference proteome</keyword>
<dbReference type="OrthoDB" id="9797743at2"/>
<name>A0A1I7FP15_9FIRM</name>
<dbReference type="EMBL" id="FPBT01000003">
    <property type="protein sequence ID" value="SFU37911.1"/>
    <property type="molecule type" value="Genomic_DNA"/>
</dbReference>
<dbReference type="Proteomes" id="UP000198817">
    <property type="component" value="Unassembled WGS sequence"/>
</dbReference>
<dbReference type="PANTHER" id="PTHR18901:SF38">
    <property type="entry name" value="PSEUDOURIDINE-5'-PHOSPHATASE"/>
    <property type="match status" value="1"/>
</dbReference>
<protein>
    <submittedName>
        <fullName evidence="1">Haloacid dehalogenase superfamily, subfamily IA, variant 3 with third motif having DD or ED</fullName>
    </submittedName>
</protein>
<dbReference type="SFLD" id="SFLDG01129">
    <property type="entry name" value="C1.5:_HAD__Beta-PGM__Phosphata"/>
    <property type="match status" value="1"/>
</dbReference>
<organism evidence="1 2">
    <name type="scientific">Eubacterium pyruvativorans</name>
    <dbReference type="NCBI Taxonomy" id="155865"/>
    <lineage>
        <taxon>Bacteria</taxon>
        <taxon>Bacillati</taxon>
        <taxon>Bacillota</taxon>
        <taxon>Clostridia</taxon>
        <taxon>Eubacteriales</taxon>
        <taxon>Eubacteriaceae</taxon>
        <taxon>Eubacterium</taxon>
    </lineage>
</organism>
<dbReference type="PRINTS" id="PR00413">
    <property type="entry name" value="HADHALOGNASE"/>
</dbReference>
<reference evidence="1 2" key="1">
    <citation type="submission" date="2016-10" db="EMBL/GenBank/DDBJ databases">
        <authorList>
            <person name="de Groot N.N."/>
        </authorList>
    </citation>
    <scope>NUCLEOTIDE SEQUENCE [LARGE SCALE GENOMIC DNA]</scope>
    <source>
        <strain evidence="1 2">KHGC13</strain>
    </source>
</reference>
<evidence type="ECO:0000313" key="2">
    <source>
        <dbReference type="Proteomes" id="UP000198817"/>
    </source>
</evidence>
<dbReference type="InterPro" id="IPR036412">
    <property type="entry name" value="HAD-like_sf"/>
</dbReference>
<dbReference type="Pfam" id="PF00702">
    <property type="entry name" value="Hydrolase"/>
    <property type="match status" value="1"/>
</dbReference>
<dbReference type="InterPro" id="IPR023214">
    <property type="entry name" value="HAD_sf"/>
</dbReference>
<evidence type="ECO:0000313" key="1">
    <source>
        <dbReference type="EMBL" id="SFU37911.1"/>
    </source>
</evidence>
<accession>A0A1I7FP15</accession>
<dbReference type="CDD" id="cd07505">
    <property type="entry name" value="HAD_BPGM-like"/>
    <property type="match status" value="1"/>
</dbReference>
<dbReference type="RefSeq" id="WP_090163561.1">
    <property type="nucleotide sequence ID" value="NZ_CACWQI010000055.1"/>
</dbReference>
<dbReference type="STRING" id="155865.SAMN05216515_10345"/>
<dbReference type="GO" id="GO:0016791">
    <property type="term" value="F:phosphatase activity"/>
    <property type="evidence" value="ECO:0007669"/>
    <property type="project" value="TreeGrafter"/>
</dbReference>
<dbReference type="InterPro" id="IPR006439">
    <property type="entry name" value="HAD-SF_hydro_IA"/>
</dbReference>
<dbReference type="SUPFAM" id="SSF56784">
    <property type="entry name" value="HAD-like"/>
    <property type="match status" value="1"/>
</dbReference>
<dbReference type="AlphaFoldDB" id="A0A1I7FP15"/>
<gene>
    <name evidence="1" type="ORF">SAMN05216508_10345</name>
</gene>
<dbReference type="InterPro" id="IPR023198">
    <property type="entry name" value="PGP-like_dom2"/>
</dbReference>
<proteinExistence type="predicted"/>
<dbReference type="SFLD" id="SFLDS00003">
    <property type="entry name" value="Haloacid_Dehalogenase"/>
    <property type="match status" value="1"/>
</dbReference>
<dbReference type="NCBIfam" id="TIGR01509">
    <property type="entry name" value="HAD-SF-IA-v3"/>
    <property type="match status" value="1"/>
</dbReference>
<sequence length="220" mass="24201">MIKISEMNLKGVMFDVDGTLLDTMTAWHDDGARYLARFGIEAEPGLGDILFAETALSGAQYLIDHYGLSLSREEVAAGVTREMEDFYREEAMPKPGAVALLEALADRNIPMTVVTSTDGRCIDDAFRRLGLHRFFQGIYSAGDMKTTKSEPVIYRTAAGRMGTAAEETYLFDDGLYALKAAKSFGYGTVGVYDSVSEADQPEIRRTADYYVNGLEELVLA</sequence>
<dbReference type="Gene3D" id="1.10.150.240">
    <property type="entry name" value="Putative phosphatase, domain 2"/>
    <property type="match status" value="1"/>
</dbReference>
<dbReference type="GeneID" id="78354655"/>
<dbReference type="PANTHER" id="PTHR18901">
    <property type="entry name" value="2-DEOXYGLUCOSE-6-PHOSPHATE PHOSPHATASE 2"/>
    <property type="match status" value="1"/>
</dbReference>